<comment type="caution">
    <text evidence="1">The sequence shown here is derived from an EMBL/GenBank/DDBJ whole genome shotgun (WGS) entry which is preliminary data.</text>
</comment>
<reference evidence="1" key="2">
    <citation type="submission" date="2020-09" db="EMBL/GenBank/DDBJ databases">
        <authorList>
            <person name="Sun Q."/>
            <person name="Zhou Y."/>
        </authorList>
    </citation>
    <scope>NUCLEOTIDE SEQUENCE</scope>
    <source>
        <strain evidence="1">CGMCC 1.15371</strain>
    </source>
</reference>
<sequence>MEYHGTNGDLINQYITFKRSLGYALDNTYTFKMFDCIWQVKNV</sequence>
<dbReference type="EMBL" id="BMIR01000024">
    <property type="protein sequence ID" value="GGE53528.1"/>
    <property type="molecule type" value="Genomic_DNA"/>
</dbReference>
<dbReference type="Proteomes" id="UP000628775">
    <property type="component" value="Unassembled WGS sequence"/>
</dbReference>
<accession>A0A8J3E071</accession>
<protein>
    <submittedName>
        <fullName evidence="1">Uncharacterized protein</fullName>
    </submittedName>
</protein>
<organism evidence="1 2">
    <name type="scientific">Pullulanibacillus camelliae</name>
    <dbReference type="NCBI Taxonomy" id="1707096"/>
    <lineage>
        <taxon>Bacteria</taxon>
        <taxon>Bacillati</taxon>
        <taxon>Bacillota</taxon>
        <taxon>Bacilli</taxon>
        <taxon>Bacillales</taxon>
        <taxon>Sporolactobacillaceae</taxon>
        <taxon>Pullulanibacillus</taxon>
    </lineage>
</organism>
<keyword evidence="2" id="KW-1185">Reference proteome</keyword>
<name>A0A8J3E071_9BACL</name>
<reference evidence="1" key="1">
    <citation type="journal article" date="2014" name="Int. J. Syst. Evol. Microbiol.">
        <title>Complete genome sequence of Corynebacterium casei LMG S-19264T (=DSM 44701T), isolated from a smear-ripened cheese.</title>
        <authorList>
            <consortium name="US DOE Joint Genome Institute (JGI-PGF)"/>
            <person name="Walter F."/>
            <person name="Albersmeier A."/>
            <person name="Kalinowski J."/>
            <person name="Ruckert C."/>
        </authorList>
    </citation>
    <scope>NUCLEOTIDE SEQUENCE</scope>
    <source>
        <strain evidence="1">CGMCC 1.15371</strain>
    </source>
</reference>
<evidence type="ECO:0000313" key="1">
    <source>
        <dbReference type="EMBL" id="GGE53528.1"/>
    </source>
</evidence>
<dbReference type="AlphaFoldDB" id="A0A8J3E071"/>
<evidence type="ECO:0000313" key="2">
    <source>
        <dbReference type="Proteomes" id="UP000628775"/>
    </source>
</evidence>
<proteinExistence type="predicted"/>
<gene>
    <name evidence="1" type="ORF">GCM10011391_35480</name>
</gene>